<dbReference type="InterPro" id="IPR008323">
    <property type="entry name" value="UCP033563"/>
</dbReference>
<accession>A0AAW6U5R3</accession>
<organism evidence="1 2">
    <name type="scientific">Peloplasma aerotolerans</name>
    <dbReference type="NCBI Taxonomy" id="3044389"/>
    <lineage>
        <taxon>Bacteria</taxon>
        <taxon>Bacillati</taxon>
        <taxon>Mycoplasmatota</taxon>
        <taxon>Mollicutes</taxon>
        <taxon>Acholeplasmatales</taxon>
        <taxon>Acholeplasmataceae</taxon>
        <taxon>Peloplasma</taxon>
    </lineage>
</organism>
<name>A0AAW6U5R3_9MOLU</name>
<dbReference type="PANTHER" id="PTHR36454:SF1">
    <property type="entry name" value="DUF1015 DOMAIN-CONTAINING PROTEIN"/>
    <property type="match status" value="1"/>
</dbReference>
<dbReference type="Proteomes" id="UP001431532">
    <property type="component" value="Unassembled WGS sequence"/>
</dbReference>
<dbReference type="EMBL" id="JASCXW010000024">
    <property type="protein sequence ID" value="MDI6453323.1"/>
    <property type="molecule type" value="Genomic_DNA"/>
</dbReference>
<keyword evidence="2" id="KW-1185">Reference proteome</keyword>
<comment type="caution">
    <text evidence="1">The sequence shown here is derived from an EMBL/GenBank/DDBJ whole genome shotgun (WGS) entry which is preliminary data.</text>
</comment>
<evidence type="ECO:0000313" key="2">
    <source>
        <dbReference type="Proteomes" id="UP001431532"/>
    </source>
</evidence>
<sequence length="418" mass="48991">MPSNVKHNAIHLPNILLPKKNIDLSKWAVVACDQFTSQPSYWKELKRYIEDDPSTYNMILPEVFLEDMNDETIQKINDMMYQYLKDQIFEDIGPSMMLVERTTTLNTVRLGIMMAIDLEAYDYHEGTKPLIRTTEKTIVERIPPRVKIRKQAPLELSHVMLLMDDHKYNIIENLYKNKDQFIKRYDFVLNMLGGHIRGYQIKNCDEVINQFNQLIENEDDPMLFVVGDGNHSLATAKAHWEDIKKDLTEEEQINHPARYSLVEVVNIYDKGLSFEGIHRVLFNVENNFLLDMFHAVDKEEETWIYTKESGKVPFFIPRSTAVAYEQIQSYIDDYLIKHPEVTIDYIHGDEELIEICNTHKKSIGIRMPKLEEKDLFPFILSGKVLPRKSFSMGNATAKRYYLESKLIRRLDQETKGDL</sequence>
<dbReference type="Pfam" id="PF06245">
    <property type="entry name" value="DUF1015"/>
    <property type="match status" value="1"/>
</dbReference>
<reference evidence="1" key="1">
    <citation type="submission" date="2023-05" db="EMBL/GenBank/DDBJ databases">
        <title>Mariniplasma microaerophilum sp. nov., a novel anaerobic mollicute isolated from terrestrial mud volcano, Taman Peninsula, Russia.</title>
        <authorList>
            <person name="Khomyakova M.A."/>
            <person name="Merkel A.Y."/>
            <person name="Slobodkin A.I."/>
        </authorList>
    </citation>
    <scope>NUCLEOTIDE SEQUENCE</scope>
    <source>
        <strain evidence="1">M4Ah</strain>
    </source>
</reference>
<evidence type="ECO:0000313" key="1">
    <source>
        <dbReference type="EMBL" id="MDI6453323.1"/>
    </source>
</evidence>
<protein>
    <submittedName>
        <fullName evidence="1">DUF1015 domain-containing protein</fullName>
    </submittedName>
</protein>
<dbReference type="PANTHER" id="PTHR36454">
    <property type="entry name" value="LMO2823 PROTEIN"/>
    <property type="match status" value="1"/>
</dbReference>
<proteinExistence type="predicted"/>
<gene>
    <name evidence="1" type="ORF">QJ521_07085</name>
</gene>
<dbReference type="RefSeq" id="WP_282839754.1">
    <property type="nucleotide sequence ID" value="NZ_JASCXW010000024.1"/>
</dbReference>
<dbReference type="AlphaFoldDB" id="A0AAW6U5R3"/>